<feature type="transmembrane region" description="Helical" evidence="1">
    <location>
        <begin position="336"/>
        <end position="356"/>
    </location>
</feature>
<evidence type="ECO:0000256" key="1">
    <source>
        <dbReference type="SAM" id="Phobius"/>
    </source>
</evidence>
<proteinExistence type="predicted"/>
<accession>A0A7J4TM57</accession>
<keyword evidence="1" id="KW-1133">Transmembrane helix</keyword>
<keyword evidence="1" id="KW-0812">Transmembrane</keyword>
<dbReference type="Proteomes" id="UP000586031">
    <property type="component" value="Unassembled WGS sequence"/>
</dbReference>
<comment type="caution">
    <text evidence="2">The sequence shown here is derived from an EMBL/GenBank/DDBJ whole genome shotgun (WGS) entry which is preliminary data.</text>
</comment>
<feature type="transmembrane region" description="Helical" evidence="1">
    <location>
        <begin position="306"/>
        <end position="324"/>
    </location>
</feature>
<gene>
    <name evidence="2" type="ORF">HA271_05670</name>
</gene>
<reference evidence="3" key="1">
    <citation type="journal article" date="2020" name="bioRxiv">
        <title>A rank-normalized archaeal taxonomy based on genome phylogeny resolves widespread incomplete and uneven classifications.</title>
        <authorList>
            <person name="Rinke C."/>
            <person name="Chuvochina M."/>
            <person name="Mussig A.J."/>
            <person name="Chaumeil P.-A."/>
            <person name="Waite D.W."/>
            <person name="Whitman W.B."/>
            <person name="Parks D.H."/>
            <person name="Hugenholtz P."/>
        </authorList>
    </citation>
    <scope>NUCLEOTIDE SEQUENCE [LARGE SCALE GENOMIC DNA]</scope>
</reference>
<keyword evidence="1" id="KW-0472">Membrane</keyword>
<dbReference type="EMBL" id="DUHE01000154">
    <property type="protein sequence ID" value="HII84319.1"/>
    <property type="molecule type" value="Genomic_DNA"/>
</dbReference>
<sequence length="377" mass="43918">MLKLQQTWYHLNETPNHNSYTRQISQVADFFTNEQFLYLDLVEFTELKIKSRNPSQEIGFIEKDGTIIANLGKIREFPAAQTFQTNPLFHVKLQIDYLEKNALFIRKKPFQTGYNTSFSLKGKFQPEFTINIPKGLKIHGKNSSEYLQAYQYKSMEMELCQLEADTIKTIYGIYEPDEWKEKSLYSAEIDDKFYWRIIKIFSPKEGDLGFKIILGINLSVEVIQFDLPVVSPKDNANSYTFIINSESYQRITKTPEMCLLTTDFGYAVKNEKQFFLFPFFGGLLLAIMSLLLMFSDFNEFNMTIPLSLLIITLSYLGLFFEFSLVKGYEIPYKNAIYYLILLSFFLNFIIFLFGSIPQAKPWLGNLLVEIVKMSISN</sequence>
<feature type="transmembrane region" description="Helical" evidence="1">
    <location>
        <begin position="274"/>
        <end position="294"/>
    </location>
</feature>
<name>A0A7J4TM57_9EURY</name>
<evidence type="ECO:0000313" key="2">
    <source>
        <dbReference type="EMBL" id="HII84319.1"/>
    </source>
</evidence>
<protein>
    <submittedName>
        <fullName evidence="2">Uncharacterized protein</fullName>
    </submittedName>
</protein>
<evidence type="ECO:0000313" key="3">
    <source>
        <dbReference type="Proteomes" id="UP000586031"/>
    </source>
</evidence>
<dbReference type="AlphaFoldDB" id="A0A7J4TM57"/>
<organism evidence="2 3">
    <name type="scientific">Methanobacterium subterraneum</name>
    <dbReference type="NCBI Taxonomy" id="59277"/>
    <lineage>
        <taxon>Archaea</taxon>
        <taxon>Methanobacteriati</taxon>
        <taxon>Methanobacteriota</taxon>
        <taxon>Methanomada group</taxon>
        <taxon>Methanobacteria</taxon>
        <taxon>Methanobacteriales</taxon>
        <taxon>Methanobacteriaceae</taxon>
        <taxon>Methanobacterium</taxon>
    </lineage>
</organism>